<sequence length="253" mass="29817">MKNFIIVGVQRTGSSALAESIGLNQMVTCGWEWTQRVSWKRKIEVAERALTGDFSLLKQEDKNHMTKVFDQQKSWLGFRRLFHASNKWFIHPYFCPALWLDRLEDHIRWFRRRPDIHIIHIVRYEALDWLKSVYIARKTNLYVGSAYPKGIKCEIPVRSAIARLHTKNWVDRRLSTLRHTNHYLQLKYEDFLADQNVATDSAWQFLGCNPSILYSSKPLIHKQSSGTAADYILNYDKLFLKLRCLNLLTAQFN</sequence>
<name>Q1Q6X7_KUEST</name>
<dbReference type="InterPro" id="IPR027417">
    <property type="entry name" value="P-loop_NTPase"/>
</dbReference>
<dbReference type="SUPFAM" id="SSF52540">
    <property type="entry name" value="P-loop containing nucleoside triphosphate hydrolases"/>
    <property type="match status" value="1"/>
</dbReference>
<gene>
    <name evidence="1" type="primary">nodH</name>
    <name evidence="2" type="ORF">KsCSTR_34870</name>
    <name evidence="1" type="ORF">kuste2577</name>
</gene>
<proteinExistence type="predicted"/>
<dbReference type="EC" id="2.8.2.-" evidence="1 2"/>
<keyword evidence="1" id="KW-0808">Transferase</keyword>
<dbReference type="Gene3D" id="3.40.50.300">
    <property type="entry name" value="P-loop containing nucleotide triphosphate hydrolases"/>
    <property type="match status" value="1"/>
</dbReference>
<dbReference type="RefSeq" id="WP_164995238.1">
    <property type="nucleotide sequence ID" value="NZ_CP049055.1"/>
</dbReference>
<evidence type="ECO:0000313" key="3">
    <source>
        <dbReference type="Proteomes" id="UP000501926"/>
    </source>
</evidence>
<evidence type="ECO:0000313" key="2">
    <source>
        <dbReference type="EMBL" id="QII12866.1"/>
    </source>
</evidence>
<dbReference type="Pfam" id="PF13469">
    <property type="entry name" value="Sulfotransfer_3"/>
    <property type="match status" value="1"/>
</dbReference>
<dbReference type="GO" id="GO:0016740">
    <property type="term" value="F:transferase activity"/>
    <property type="evidence" value="ECO:0007669"/>
    <property type="project" value="UniProtKB-KW"/>
</dbReference>
<dbReference type="EMBL" id="CP049055">
    <property type="protein sequence ID" value="QII12866.1"/>
    <property type="molecule type" value="Genomic_DNA"/>
</dbReference>
<accession>Q1Q6X7</accession>
<reference evidence="1" key="2">
    <citation type="submission" date="2006-01" db="EMBL/GenBank/DDBJ databases">
        <authorList>
            <person name="Genoscope"/>
        </authorList>
    </citation>
    <scope>NUCLEOTIDE SEQUENCE</scope>
</reference>
<dbReference type="Proteomes" id="UP000501926">
    <property type="component" value="Chromosome"/>
</dbReference>
<reference evidence="1" key="1">
    <citation type="journal article" date="2006" name="Nature">
        <title>Deciphering the evolution and metabolism of an anammox bacterium from a community genome.</title>
        <authorList>
            <person name="Strous M."/>
            <person name="Pelletier E."/>
            <person name="Mangenot S."/>
            <person name="Rattei T."/>
            <person name="Lehner A."/>
            <person name="Taylor M.W."/>
            <person name="Horn M."/>
            <person name="Daims H."/>
            <person name="Bartol-Mavel D."/>
            <person name="Wincker P."/>
            <person name="Barbe V."/>
            <person name="Fonknechten N."/>
            <person name="Vallenet D."/>
            <person name="Segurens B."/>
            <person name="Schenowitz-Truong C."/>
            <person name="Medigue C."/>
            <person name="Collingro A."/>
            <person name="Snel B."/>
            <person name="Dutilh B.E."/>
            <person name="OpDenCamp H.J.M."/>
            <person name="vanDerDrift C."/>
            <person name="Cirpus I."/>
            <person name="vanDePas-Schoonen K.T."/>
            <person name="Harhangi H.R."/>
            <person name="vanNiftrik L."/>
            <person name="Schmid M."/>
            <person name="Keltjens J."/>
            <person name="vanDeVossenberg J."/>
            <person name="Kartal B."/>
            <person name="Meier H."/>
            <person name="Frishman D."/>
            <person name="Huynen M.A."/>
            <person name="Mewes H."/>
            <person name="Weissenbach J."/>
            <person name="Jetten M.S.M."/>
            <person name="Wagner M."/>
            <person name="LePaslier D."/>
        </authorList>
    </citation>
    <scope>NUCLEOTIDE SEQUENCE</scope>
</reference>
<dbReference type="EMBL" id="CT573071">
    <property type="protein sequence ID" value="CAJ73325.1"/>
    <property type="molecule type" value="Genomic_DNA"/>
</dbReference>
<reference evidence="2 3" key="3">
    <citation type="submission" date="2020-02" db="EMBL/GenBank/DDBJ databases">
        <title>Newly sequenced genome of strain CSTR1 showed variability in Candidatus Kuenenia stuttgartiensis genomes.</title>
        <authorList>
            <person name="Ding C."/>
            <person name="Adrian L."/>
        </authorList>
    </citation>
    <scope>NUCLEOTIDE SEQUENCE [LARGE SCALE GENOMIC DNA]</scope>
    <source>
        <strain evidence="2 3">CSTR1</strain>
    </source>
</reference>
<dbReference type="AlphaFoldDB" id="Q1Q6X7"/>
<organism evidence="1">
    <name type="scientific">Kuenenia stuttgartiensis</name>
    <dbReference type="NCBI Taxonomy" id="174633"/>
    <lineage>
        <taxon>Bacteria</taxon>
        <taxon>Pseudomonadati</taxon>
        <taxon>Planctomycetota</taxon>
        <taxon>Candidatus Brocadiia</taxon>
        <taxon>Candidatus Brocadiales</taxon>
        <taxon>Candidatus Brocadiaceae</taxon>
        <taxon>Candidatus Kuenenia</taxon>
    </lineage>
</organism>
<evidence type="ECO:0000313" key="1">
    <source>
        <dbReference type="EMBL" id="CAJ73325.1"/>
    </source>
</evidence>
<protein>
    <submittedName>
        <fullName evidence="2">Putative sulfotransferase NodH</fullName>
        <ecNumber evidence="1 2">2.8.2.-</ecNumber>
    </submittedName>
    <submittedName>
        <fullName evidence="1">Similar to sulfotransferase NodH</fullName>
    </submittedName>
</protein>